<dbReference type="Pfam" id="PF01738">
    <property type="entry name" value="DLH"/>
    <property type="match status" value="1"/>
</dbReference>
<name>A0ABZ2RTB5_ECTME</name>
<dbReference type="Proteomes" id="UP001476583">
    <property type="component" value="Chromosome"/>
</dbReference>
<dbReference type="PANTHER" id="PTHR22946:SF4">
    <property type="entry name" value="ESTERASE FRSA"/>
    <property type="match status" value="1"/>
</dbReference>
<dbReference type="Gene3D" id="3.40.50.1820">
    <property type="entry name" value="alpha/beta hydrolase"/>
    <property type="match status" value="1"/>
</dbReference>
<dbReference type="GO" id="GO:0016787">
    <property type="term" value="F:hydrolase activity"/>
    <property type="evidence" value="ECO:0007669"/>
    <property type="project" value="UniProtKB-KW"/>
</dbReference>
<evidence type="ECO:0000313" key="2">
    <source>
        <dbReference type="EMBL" id="WXL27499.1"/>
    </source>
</evidence>
<protein>
    <submittedName>
        <fullName evidence="2">Dienelactone hydrolase family protein</fullName>
        <ecNumber evidence="2">3.1.-.-</ecNumber>
    </submittedName>
</protein>
<feature type="domain" description="Dienelactone hydrolase" evidence="1">
    <location>
        <begin position="36"/>
        <end position="258"/>
    </location>
</feature>
<proteinExistence type="predicted"/>
<gene>
    <name evidence="2" type="ORF">WG219_08610</name>
</gene>
<dbReference type="InterPro" id="IPR029058">
    <property type="entry name" value="AB_hydrolase_fold"/>
</dbReference>
<sequence length="261" mass="28140">MATSSIPATLAVQIRDSEKDFVVESVTYEVEGKSFEGLLVRAAGVTGLRPGLVMVPNWLGLNRDAAENAAQVAGERYVVLVADVYGKETRPANTEEAQELTEQLRAGDRSLLRKRAQGAVDFLRTRAAELTINTEQLGAVGFCFGGCTILELARSGSDLKGFVSFHGSLDTPQPADAQNIKAPVLVLHGADDPIVPQAQVDAFITEMKATKADWQFVTYGGAVHSFTSPQANVPGFAEYHPVAAERAYKAMDDFFTEVFGR</sequence>
<keyword evidence="2" id="KW-0378">Hydrolase</keyword>
<reference evidence="2 3" key="1">
    <citation type="submission" date="2024-03" db="EMBL/GenBank/DDBJ databases">
        <title>Complete genome of BD2.</title>
        <authorList>
            <person name="Cao G."/>
        </authorList>
    </citation>
    <scope>NUCLEOTIDE SEQUENCE [LARGE SCALE GENOMIC DNA]</scope>
    <source>
        <strain evidence="2 3">BD2</strain>
    </source>
</reference>
<dbReference type="InterPro" id="IPR050261">
    <property type="entry name" value="FrsA_esterase"/>
</dbReference>
<dbReference type="EMBL" id="CP148074">
    <property type="protein sequence ID" value="WXL27499.1"/>
    <property type="molecule type" value="Genomic_DNA"/>
</dbReference>
<accession>A0ABZ2RTB5</accession>
<dbReference type="PANTHER" id="PTHR22946">
    <property type="entry name" value="DIENELACTONE HYDROLASE DOMAIN-CONTAINING PROTEIN-RELATED"/>
    <property type="match status" value="1"/>
</dbReference>
<dbReference type="EC" id="3.1.-.-" evidence="2"/>
<evidence type="ECO:0000259" key="1">
    <source>
        <dbReference type="Pfam" id="PF01738"/>
    </source>
</evidence>
<dbReference type="SUPFAM" id="SSF53474">
    <property type="entry name" value="alpha/beta-Hydrolases"/>
    <property type="match status" value="1"/>
</dbReference>
<keyword evidence="3" id="KW-1185">Reference proteome</keyword>
<dbReference type="InterPro" id="IPR002925">
    <property type="entry name" value="Dienelactn_hydro"/>
</dbReference>
<organism evidence="2 3">
    <name type="scientific">Ectopseudomonas mendocina</name>
    <name type="common">Pseudomonas mendocina</name>
    <dbReference type="NCBI Taxonomy" id="300"/>
    <lineage>
        <taxon>Bacteria</taxon>
        <taxon>Pseudomonadati</taxon>
        <taxon>Pseudomonadota</taxon>
        <taxon>Gammaproteobacteria</taxon>
        <taxon>Pseudomonadales</taxon>
        <taxon>Pseudomonadaceae</taxon>
        <taxon>Ectopseudomonas</taxon>
    </lineage>
</organism>
<evidence type="ECO:0000313" key="3">
    <source>
        <dbReference type="Proteomes" id="UP001476583"/>
    </source>
</evidence>